<accession>A0A368GTK3</accession>
<evidence type="ECO:0000313" key="2">
    <source>
        <dbReference type="EMBL" id="RCN46928.1"/>
    </source>
</evidence>
<dbReference type="Proteomes" id="UP000252519">
    <property type="component" value="Unassembled WGS sequence"/>
</dbReference>
<dbReference type="EMBL" id="JOJR01000070">
    <property type="protein sequence ID" value="RCN46928.1"/>
    <property type="molecule type" value="Genomic_DNA"/>
</dbReference>
<dbReference type="PROSITE" id="PS50097">
    <property type="entry name" value="BTB"/>
    <property type="match status" value="1"/>
</dbReference>
<protein>
    <recommendedName>
        <fullName evidence="1">BTB domain-containing protein</fullName>
    </recommendedName>
</protein>
<keyword evidence="3" id="KW-1185">Reference proteome</keyword>
<proteinExistence type="predicted"/>
<name>A0A368GTK3_ANCCA</name>
<dbReference type="SMART" id="SM00225">
    <property type="entry name" value="BTB"/>
    <property type="match status" value="1"/>
</dbReference>
<dbReference type="OrthoDB" id="5787168at2759"/>
<reference evidence="2 3" key="1">
    <citation type="submission" date="2014-10" db="EMBL/GenBank/DDBJ databases">
        <title>Draft genome of the hookworm Ancylostoma caninum.</title>
        <authorList>
            <person name="Mitreva M."/>
        </authorList>
    </citation>
    <scope>NUCLEOTIDE SEQUENCE [LARGE SCALE GENOMIC DNA]</scope>
    <source>
        <strain evidence="2 3">Baltimore</strain>
    </source>
</reference>
<evidence type="ECO:0000259" key="1">
    <source>
        <dbReference type="PROSITE" id="PS50097"/>
    </source>
</evidence>
<dbReference type="Pfam" id="PF24937">
    <property type="entry name" value="DUF7754"/>
    <property type="match status" value="1"/>
</dbReference>
<dbReference type="InterPro" id="IPR011333">
    <property type="entry name" value="SKP1/BTB/POZ_sf"/>
</dbReference>
<feature type="domain" description="BTB" evidence="1">
    <location>
        <begin position="79"/>
        <end position="133"/>
    </location>
</feature>
<sequence length="264" mass="30257">MLSCTTSSEYEWLLNTQMRIKTGSMESSVLKVVDKDVFEFYPRCEPISVEIMGDAVATVKFELRILNKLIEPLPTFKNGNLTIRFDDGSSIQVYRHLLALYSPYIKKCTENSTVTYVEDFPKDAFIELLYHIYPTLRPIYCNIRDFAKAAIAFQATPLIYLLSKHLVEFNTRAMSLEQKLHAALDFELCPAIEELVYRAAQDGVWSHLIKLGFEPETFFGPEVYKKVVCPAIVAGRQNEYGTPLIPSPYQQPDFFSEEVYKTSV</sequence>
<dbReference type="Pfam" id="PF00651">
    <property type="entry name" value="BTB"/>
    <property type="match status" value="1"/>
</dbReference>
<comment type="caution">
    <text evidence="2">The sequence shown here is derived from an EMBL/GenBank/DDBJ whole genome shotgun (WGS) entry which is preliminary data.</text>
</comment>
<dbReference type="InterPro" id="IPR000210">
    <property type="entry name" value="BTB/POZ_dom"/>
</dbReference>
<organism evidence="2 3">
    <name type="scientific">Ancylostoma caninum</name>
    <name type="common">Dog hookworm</name>
    <dbReference type="NCBI Taxonomy" id="29170"/>
    <lineage>
        <taxon>Eukaryota</taxon>
        <taxon>Metazoa</taxon>
        <taxon>Ecdysozoa</taxon>
        <taxon>Nematoda</taxon>
        <taxon>Chromadorea</taxon>
        <taxon>Rhabditida</taxon>
        <taxon>Rhabditina</taxon>
        <taxon>Rhabditomorpha</taxon>
        <taxon>Strongyloidea</taxon>
        <taxon>Ancylostomatidae</taxon>
        <taxon>Ancylostomatinae</taxon>
        <taxon>Ancylostoma</taxon>
    </lineage>
</organism>
<dbReference type="SUPFAM" id="SSF54695">
    <property type="entry name" value="POZ domain"/>
    <property type="match status" value="1"/>
</dbReference>
<dbReference type="AlphaFoldDB" id="A0A368GTK3"/>
<gene>
    <name evidence="2" type="ORF">ANCCAN_06968</name>
</gene>
<dbReference type="InterPro" id="IPR056656">
    <property type="entry name" value="DUF7754"/>
</dbReference>
<evidence type="ECO:0000313" key="3">
    <source>
        <dbReference type="Proteomes" id="UP000252519"/>
    </source>
</evidence>